<gene>
    <name evidence="2" type="ORF">PCASD_13576</name>
</gene>
<feature type="compositionally biased region" description="Low complexity" evidence="1">
    <location>
        <begin position="49"/>
        <end position="67"/>
    </location>
</feature>
<evidence type="ECO:0000313" key="3">
    <source>
        <dbReference type="Proteomes" id="UP000235392"/>
    </source>
</evidence>
<sequence length="67" mass="7126">MKSLRDWAGSPRGPGQTDWAPPLTPYSHHDQPPFGNGESYNPEPLPLAQSSPQSSSSSFDSPSSTAV</sequence>
<evidence type="ECO:0000313" key="2">
    <source>
        <dbReference type="EMBL" id="PLW23677.1"/>
    </source>
</evidence>
<comment type="caution">
    <text evidence="2">The sequence shown here is derived from an EMBL/GenBank/DDBJ whole genome shotgun (WGS) entry which is preliminary data.</text>
</comment>
<dbReference type="EMBL" id="PGCI01000627">
    <property type="protein sequence ID" value="PLW23677.1"/>
    <property type="molecule type" value="Genomic_DNA"/>
</dbReference>
<accession>A0A2N5TDU5</accession>
<feature type="region of interest" description="Disordered" evidence="1">
    <location>
        <begin position="1"/>
        <end position="67"/>
    </location>
</feature>
<proteinExistence type="predicted"/>
<dbReference type="Proteomes" id="UP000235392">
    <property type="component" value="Unassembled WGS sequence"/>
</dbReference>
<organism evidence="2 3">
    <name type="scientific">Puccinia coronata f. sp. avenae</name>
    <dbReference type="NCBI Taxonomy" id="200324"/>
    <lineage>
        <taxon>Eukaryota</taxon>
        <taxon>Fungi</taxon>
        <taxon>Dikarya</taxon>
        <taxon>Basidiomycota</taxon>
        <taxon>Pucciniomycotina</taxon>
        <taxon>Pucciniomycetes</taxon>
        <taxon>Pucciniales</taxon>
        <taxon>Pucciniaceae</taxon>
        <taxon>Puccinia</taxon>
    </lineage>
</organism>
<dbReference type="AlphaFoldDB" id="A0A2N5TDU5"/>
<reference evidence="2 3" key="1">
    <citation type="submission" date="2017-11" db="EMBL/GenBank/DDBJ databases">
        <title>De novo assembly and phasing of dikaryotic genomes from two isolates of Puccinia coronata f. sp. avenae, the causal agent of oat crown rust.</title>
        <authorList>
            <person name="Miller M.E."/>
            <person name="Zhang Y."/>
            <person name="Omidvar V."/>
            <person name="Sperschneider J."/>
            <person name="Schwessinger B."/>
            <person name="Raley C."/>
            <person name="Palmer J.M."/>
            <person name="Garnica D."/>
            <person name="Upadhyaya N."/>
            <person name="Rathjen J."/>
            <person name="Taylor J.M."/>
            <person name="Park R.F."/>
            <person name="Dodds P.N."/>
            <person name="Hirsch C.D."/>
            <person name="Kianian S.F."/>
            <person name="Figueroa M."/>
        </authorList>
    </citation>
    <scope>NUCLEOTIDE SEQUENCE [LARGE SCALE GENOMIC DNA]</scope>
    <source>
        <strain evidence="2">12SD80</strain>
    </source>
</reference>
<evidence type="ECO:0000256" key="1">
    <source>
        <dbReference type="SAM" id="MobiDB-lite"/>
    </source>
</evidence>
<name>A0A2N5TDU5_9BASI</name>
<protein>
    <submittedName>
        <fullName evidence="2">Uncharacterized protein</fullName>
    </submittedName>
</protein>